<dbReference type="InterPro" id="IPR012337">
    <property type="entry name" value="RNaseH-like_sf"/>
</dbReference>
<dbReference type="GO" id="GO:0042575">
    <property type="term" value="C:DNA polymerase complex"/>
    <property type="evidence" value="ECO:0007669"/>
    <property type="project" value="UniProtKB-ARBA"/>
</dbReference>
<dbReference type="InterPro" id="IPR050951">
    <property type="entry name" value="Retrovirus_Pol_polyprotein"/>
</dbReference>
<dbReference type="Gene3D" id="3.30.420.10">
    <property type="entry name" value="Ribonuclease H-like superfamily/Ribonuclease H"/>
    <property type="match status" value="1"/>
</dbReference>
<dbReference type="InterPro" id="IPR043128">
    <property type="entry name" value="Rev_trsase/Diguanyl_cyclase"/>
</dbReference>
<evidence type="ECO:0000313" key="11">
    <source>
        <dbReference type="EMBL" id="LAC22852.1"/>
    </source>
</evidence>
<dbReference type="InterPro" id="IPR041588">
    <property type="entry name" value="Integrase_H2C2"/>
</dbReference>
<dbReference type="SUPFAM" id="SSF56672">
    <property type="entry name" value="DNA/RNA polymerases"/>
    <property type="match status" value="1"/>
</dbReference>
<evidence type="ECO:0000256" key="8">
    <source>
        <dbReference type="SAM" id="MobiDB-lite"/>
    </source>
</evidence>
<dbReference type="EC" id="2.7.7.49" evidence="1"/>
<evidence type="ECO:0000256" key="6">
    <source>
        <dbReference type="ARBA" id="ARBA00022801"/>
    </source>
</evidence>
<keyword evidence="6" id="KW-0378">Hydrolase</keyword>
<feature type="domain" description="Reverse transcriptase" evidence="9">
    <location>
        <begin position="57"/>
        <end position="236"/>
    </location>
</feature>
<dbReference type="SUPFAM" id="SSF53098">
    <property type="entry name" value="Ribonuclease H-like"/>
    <property type="match status" value="1"/>
</dbReference>
<dbReference type="GO" id="GO:0003676">
    <property type="term" value="F:nucleic acid binding"/>
    <property type="evidence" value="ECO:0007669"/>
    <property type="project" value="InterPro"/>
</dbReference>
<evidence type="ECO:0000256" key="2">
    <source>
        <dbReference type="ARBA" id="ARBA00022679"/>
    </source>
</evidence>
<dbReference type="Gene3D" id="3.10.10.10">
    <property type="entry name" value="HIV Type 1 Reverse Transcriptase, subunit A, domain 1"/>
    <property type="match status" value="1"/>
</dbReference>
<dbReference type="PANTHER" id="PTHR37984:SF5">
    <property type="entry name" value="PROTEIN NYNRIN-LIKE"/>
    <property type="match status" value="1"/>
</dbReference>
<feature type="domain" description="Integrase catalytic" evidence="10">
    <location>
        <begin position="607"/>
        <end position="764"/>
    </location>
</feature>
<dbReference type="FunFam" id="3.30.70.270:FF:000020">
    <property type="entry name" value="Transposon Tf2-6 polyprotein-like Protein"/>
    <property type="match status" value="1"/>
</dbReference>
<evidence type="ECO:0000256" key="1">
    <source>
        <dbReference type="ARBA" id="ARBA00012493"/>
    </source>
</evidence>
<evidence type="ECO:0000259" key="9">
    <source>
        <dbReference type="PROSITE" id="PS50878"/>
    </source>
</evidence>
<dbReference type="Pfam" id="PF17921">
    <property type="entry name" value="Integrase_H2C2"/>
    <property type="match status" value="1"/>
</dbReference>
<evidence type="ECO:0000256" key="7">
    <source>
        <dbReference type="ARBA" id="ARBA00022918"/>
    </source>
</evidence>
<dbReference type="Gene3D" id="3.30.70.270">
    <property type="match status" value="2"/>
</dbReference>
<sequence>MLLDYSDVITADDNDVGHISVCKHRIELTDEKPRHTPQWRLPYHTKRIINEHVEKMLDSGVIENAASPWCSPVLLVKKSDGTHRFCVDYRQLNAVTKKESYPLPNIIETIESISGAEYYTVLDAKNAFHQVEMEETSKPLTAFHTSTGSYQFNRMPFGLFGSGITFMKIMNTVLRAQIGRFAYVYLDDVVAYAKDFNEHIKNVKEILQEFRQAGVKIGISKCHFAKPQVKYLGHLVDREGSKPDPSNLSAMHKYPRPTTARKIRQFLGACGYYRRFIADFAIIAQPLINLTKKGERFKWTTTQEEAFNLLRTAMINAPVLKAPDFQRKYILHCDASKSAYGSVLNQEYEGNEHPVAFFSRTFKGPETRYTISEKEALAIVASVKHFAPYLQGEHFTIVTDHQALKQIFKYKYSSNGRLARWALSLSEYDFEVKYKSGKLHVVPDALSRNPVEEETIYCITTETQTQDAHQKFEVENLRKEQLADAVWGPVLKHLEGDLSATIPNFAASPDFYVEDRILKKRVQTVRPCRVRETIVVPQSLRKEALVLAHDSRIGAHQGITRTWKRATEAWFWINMTTDIKQYVKTCIQCQKRNYSNQIVAPMGDFPAISRPLDRVGVDLMELPPDDRGHRYVLTIVDHFSRYVVAYPLKNKSTEEVTQAFASFMPTYGVIRSVISDRGTEFTSRLFTEVCKRLDITFYHTTAYHPQSNGLTERYNRTLKQALAHIAAKDRGSWDRTLPWATLAMNTAYQSSIEEIPFFLFHGRDANVPLIKALKQPEVDYSLGENYAAEMSARLHIAFKTVKEKSDAAHERSKQLKERGVKNDKIEAGAIVFLRNETHKVDSGKEWPAPFIGPFRILNKTETNAEIQELNGHNIQRVHLNRLKIAYLRGDAYPHVAPDQRSEEPEEEKEEEETIAEVQDNTPPMRRYNLRNKQ</sequence>
<dbReference type="GO" id="GO:0015074">
    <property type="term" value="P:DNA integration"/>
    <property type="evidence" value="ECO:0007669"/>
    <property type="project" value="InterPro"/>
</dbReference>
<dbReference type="Pfam" id="PF00078">
    <property type="entry name" value="RVT_1"/>
    <property type="match status" value="1"/>
</dbReference>
<dbReference type="InterPro" id="IPR000477">
    <property type="entry name" value="RT_dom"/>
</dbReference>
<dbReference type="InterPro" id="IPR001584">
    <property type="entry name" value="Integrase_cat-core"/>
</dbReference>
<dbReference type="CDD" id="cd01647">
    <property type="entry name" value="RT_LTR"/>
    <property type="match status" value="1"/>
</dbReference>
<dbReference type="Gene3D" id="1.10.340.70">
    <property type="match status" value="1"/>
</dbReference>
<dbReference type="FunFam" id="3.30.420.10:FF:000032">
    <property type="entry name" value="Retrovirus-related Pol polyprotein from transposon 297-like Protein"/>
    <property type="match status" value="1"/>
</dbReference>
<dbReference type="PROSITE" id="PS50878">
    <property type="entry name" value="RT_POL"/>
    <property type="match status" value="1"/>
</dbReference>
<dbReference type="PROSITE" id="PS50994">
    <property type="entry name" value="INTEGRASE"/>
    <property type="match status" value="1"/>
</dbReference>
<dbReference type="GO" id="GO:0003964">
    <property type="term" value="F:RNA-directed DNA polymerase activity"/>
    <property type="evidence" value="ECO:0007669"/>
    <property type="project" value="UniProtKB-KW"/>
</dbReference>
<evidence type="ECO:0000256" key="3">
    <source>
        <dbReference type="ARBA" id="ARBA00022695"/>
    </source>
</evidence>
<accession>A0A6A7FXQ6</accession>
<keyword evidence="2" id="KW-0808">Transferase</keyword>
<organism evidence="11">
    <name type="scientific">Hirondellea gigas</name>
    <dbReference type="NCBI Taxonomy" id="1518452"/>
    <lineage>
        <taxon>Eukaryota</taxon>
        <taxon>Metazoa</taxon>
        <taxon>Ecdysozoa</taxon>
        <taxon>Arthropoda</taxon>
        <taxon>Crustacea</taxon>
        <taxon>Multicrustacea</taxon>
        <taxon>Malacostraca</taxon>
        <taxon>Eumalacostraca</taxon>
        <taxon>Peracarida</taxon>
        <taxon>Amphipoda</taxon>
        <taxon>Amphilochidea</taxon>
        <taxon>Lysianassida</taxon>
        <taxon>Lysianassidira</taxon>
        <taxon>Lysianassoidea</taxon>
        <taxon>Lysianassidae</taxon>
        <taxon>Hirondellea</taxon>
    </lineage>
</organism>
<feature type="compositionally biased region" description="Acidic residues" evidence="8">
    <location>
        <begin position="903"/>
        <end position="914"/>
    </location>
</feature>
<keyword evidence="4" id="KW-0540">Nuclease</keyword>
<dbReference type="AlphaFoldDB" id="A0A6A7FXQ6"/>
<dbReference type="InterPro" id="IPR041373">
    <property type="entry name" value="RT_RNaseH"/>
</dbReference>
<dbReference type="Pfam" id="PF00665">
    <property type="entry name" value="rve"/>
    <property type="match status" value="1"/>
</dbReference>
<protein>
    <recommendedName>
        <fullName evidence="1">RNA-directed DNA polymerase</fullName>
        <ecNumber evidence="1">2.7.7.49</ecNumber>
    </recommendedName>
</protein>
<keyword evidence="7" id="KW-0695">RNA-directed DNA polymerase</keyword>
<evidence type="ECO:0000256" key="5">
    <source>
        <dbReference type="ARBA" id="ARBA00022759"/>
    </source>
</evidence>
<proteinExistence type="evidence at transcript level"/>
<dbReference type="Pfam" id="PF17917">
    <property type="entry name" value="RT_RNaseH"/>
    <property type="match status" value="1"/>
</dbReference>
<dbReference type="FunFam" id="1.10.340.70:FF:000001">
    <property type="entry name" value="Retrovirus-related Pol polyprotein from transposon gypsy-like Protein"/>
    <property type="match status" value="1"/>
</dbReference>
<dbReference type="InterPro" id="IPR036397">
    <property type="entry name" value="RNaseH_sf"/>
</dbReference>
<reference evidence="11" key="1">
    <citation type="submission" date="2017-11" db="EMBL/GenBank/DDBJ databases">
        <title>The sensing device of the deep-sea amphipod.</title>
        <authorList>
            <person name="Kobayashi H."/>
            <person name="Nagahama T."/>
            <person name="Arai W."/>
            <person name="Sasagawa Y."/>
            <person name="Umeda M."/>
            <person name="Hayashi T."/>
            <person name="Nikaido I."/>
            <person name="Watanabe H."/>
            <person name="Oguri K."/>
            <person name="Kitazato H."/>
            <person name="Fujioka K."/>
            <person name="Kido Y."/>
            <person name="Takami H."/>
        </authorList>
    </citation>
    <scope>NUCLEOTIDE SEQUENCE</scope>
    <source>
        <tissue evidence="11">Whole body</tissue>
    </source>
</reference>
<dbReference type="GO" id="GO:0016787">
    <property type="term" value="F:hydrolase activity"/>
    <property type="evidence" value="ECO:0007669"/>
    <property type="project" value="UniProtKB-KW"/>
</dbReference>
<evidence type="ECO:0000259" key="10">
    <source>
        <dbReference type="PROSITE" id="PS50994"/>
    </source>
</evidence>
<feature type="region of interest" description="Disordered" evidence="8">
    <location>
        <begin position="893"/>
        <end position="933"/>
    </location>
</feature>
<evidence type="ECO:0000256" key="4">
    <source>
        <dbReference type="ARBA" id="ARBA00022722"/>
    </source>
</evidence>
<keyword evidence="3" id="KW-0548">Nucleotidyltransferase</keyword>
<dbReference type="EMBL" id="IACT01003619">
    <property type="protein sequence ID" value="LAC22852.1"/>
    <property type="molecule type" value="mRNA"/>
</dbReference>
<keyword evidence="5" id="KW-0255">Endonuclease</keyword>
<name>A0A6A7FXQ6_9CRUS</name>
<dbReference type="InterPro" id="IPR043502">
    <property type="entry name" value="DNA/RNA_pol_sf"/>
</dbReference>
<dbReference type="PANTHER" id="PTHR37984">
    <property type="entry name" value="PROTEIN CBG26694"/>
    <property type="match status" value="1"/>
</dbReference>
<dbReference type="Gene3D" id="3.10.20.370">
    <property type="match status" value="1"/>
</dbReference>
<dbReference type="FunFam" id="3.10.20.370:FF:000001">
    <property type="entry name" value="Retrovirus-related Pol polyprotein from transposon 17.6-like protein"/>
    <property type="match status" value="1"/>
</dbReference>
<dbReference type="CDD" id="cd09274">
    <property type="entry name" value="RNase_HI_RT_Ty3"/>
    <property type="match status" value="1"/>
</dbReference>
<dbReference type="GO" id="GO:0004519">
    <property type="term" value="F:endonuclease activity"/>
    <property type="evidence" value="ECO:0007669"/>
    <property type="project" value="UniProtKB-KW"/>
</dbReference>